<evidence type="ECO:0000313" key="2">
    <source>
        <dbReference type="Proteomes" id="UP000503640"/>
    </source>
</evidence>
<comment type="caution">
    <text evidence="1">The sequence shown here is derived from an EMBL/GenBank/DDBJ whole genome shotgun (WGS) entry which is preliminary data.</text>
</comment>
<dbReference type="EMBL" id="BJTG01000004">
    <property type="protein sequence ID" value="GEJ57309.1"/>
    <property type="molecule type" value="Genomic_DNA"/>
</dbReference>
<name>A0A7I9VMF7_9BACT</name>
<organism evidence="1 2">
    <name type="scientific">Anaeromyxobacter diazotrophicus</name>
    <dbReference type="NCBI Taxonomy" id="2590199"/>
    <lineage>
        <taxon>Bacteria</taxon>
        <taxon>Pseudomonadati</taxon>
        <taxon>Myxococcota</taxon>
        <taxon>Myxococcia</taxon>
        <taxon>Myxococcales</taxon>
        <taxon>Cystobacterineae</taxon>
        <taxon>Anaeromyxobacteraceae</taxon>
        <taxon>Anaeromyxobacter</taxon>
    </lineage>
</organism>
<dbReference type="RefSeq" id="WP_176064770.1">
    <property type="nucleotide sequence ID" value="NZ_BJTG01000004.1"/>
</dbReference>
<dbReference type="Proteomes" id="UP000503640">
    <property type="component" value="Unassembled WGS sequence"/>
</dbReference>
<accession>A0A7I9VMF7</accession>
<evidence type="ECO:0000313" key="1">
    <source>
        <dbReference type="EMBL" id="GEJ57309.1"/>
    </source>
</evidence>
<sequence>MSSLSELQEKLLSWATSDTRKEELLAARRDWFDRHGEPHEEDKSFETRMNGMLDYYLYDFRPTGSNETTVELFMREVGPQLTTDDLAIYRVLAKSVHGLFEVKKIKKGEVRLRDVFTDVVYDVTERRQMLGLEKGDILEARLLPHEGRLFFSGAFLYHPQEVRKLILNEVKRQKKEAGKGGPPIDVPGFVASLSRMALKLERYRNVKVESLYDFRPEARPLSTPPPRSRGEG</sequence>
<dbReference type="Pfam" id="PF25948">
    <property type="entry name" value="DUF7986"/>
    <property type="match status" value="1"/>
</dbReference>
<keyword evidence="2" id="KW-1185">Reference proteome</keyword>
<proteinExistence type="predicted"/>
<gene>
    <name evidence="1" type="ORF">AMYX_20500</name>
</gene>
<protein>
    <submittedName>
        <fullName evidence="1">Uncharacterized protein</fullName>
    </submittedName>
</protein>
<reference evidence="2" key="1">
    <citation type="journal article" date="2020" name="Appl. Environ. Microbiol.">
        <title>Diazotrophic Anaeromyxobacter Isolates from Soils.</title>
        <authorList>
            <person name="Masuda Y."/>
            <person name="Yamanaka H."/>
            <person name="Xu Z.X."/>
            <person name="Shiratori Y."/>
            <person name="Aono T."/>
            <person name="Amachi S."/>
            <person name="Senoo K."/>
            <person name="Itoh H."/>
        </authorList>
    </citation>
    <scope>NUCLEOTIDE SEQUENCE [LARGE SCALE GENOMIC DNA]</scope>
    <source>
        <strain evidence="2">R267</strain>
    </source>
</reference>
<dbReference type="InterPro" id="IPR058292">
    <property type="entry name" value="DUF7986"/>
</dbReference>
<dbReference type="AlphaFoldDB" id="A0A7I9VMF7"/>